<sequence length="582" mass="66054">MKAMECRKSIVRKASSNFQRELQVPPGLATALVIGKSGRTIRSFQNTPGISSVRLSSGKVEIRGHSEEAVQGVAFDIERLVCSAVAKRKGYCPDFFVTCFCKSLAEPLLSVNKICFEKFSGETSSYYRDQATRSFFCSKSGTRCEGRSSTLESDELMQSKSELSHDTDSLSAEFSSKICVSENVVSSHWDFSAYKAKLLPCLQFLRSQDQETTRAIKLMIRFGKQLFDGPNLCDQFHNGGFVSLAHLQELFRGRRLNYFFSTACSKMVVTDLRLQLEHTEYVKVSSRKKISLQVADLEDLEEGHPQRFNVSIRCDDKQGSLHNSELKRIFGAKDYFQVLDVDRGASEHELERAFRRCLIRIQFDNGATSENAVRVAEEAYVNLLDPARRDRYLRKTVEAGEPAMLNPSSRSPTSSEQRAVITRIRGLPKRHGFVTFCREGRTTTDFRLAVVTHEADLNNIRPEMVQLVDQAWRDRTPDQLLVFPPPGRFLAINIRYKETETYVTEDWKFRISKVGEADRTGMMENERWECGLSSRWFKWNDGITGSASMDSIVKTDVVALVKEAAKLSEDMCPSQRTGSYQE</sequence>
<feature type="domain" description="J" evidence="1">
    <location>
        <begin position="334"/>
        <end position="396"/>
    </location>
</feature>
<dbReference type="AlphaFoldDB" id="B8LLG2"/>
<protein>
    <recommendedName>
        <fullName evidence="1">J domain-containing protein</fullName>
    </recommendedName>
</protein>
<proteinExistence type="evidence at transcript level"/>
<evidence type="ECO:0000259" key="1">
    <source>
        <dbReference type="PROSITE" id="PS50076"/>
    </source>
</evidence>
<dbReference type="InterPro" id="IPR004088">
    <property type="entry name" value="KH_dom_type_1"/>
</dbReference>
<dbReference type="PROSITE" id="PS50076">
    <property type="entry name" value="DNAJ_2"/>
    <property type="match status" value="1"/>
</dbReference>
<dbReference type="Gene3D" id="3.30.1370.10">
    <property type="entry name" value="K Homology domain, type 1"/>
    <property type="match status" value="1"/>
</dbReference>
<name>B8LLG2_PICSI</name>
<dbReference type="Pfam" id="PF00013">
    <property type="entry name" value="KH_1"/>
    <property type="match status" value="1"/>
</dbReference>
<organism evidence="2">
    <name type="scientific">Picea sitchensis</name>
    <name type="common">Sitka spruce</name>
    <name type="synonym">Pinus sitchensis</name>
    <dbReference type="NCBI Taxonomy" id="3332"/>
    <lineage>
        <taxon>Eukaryota</taxon>
        <taxon>Viridiplantae</taxon>
        <taxon>Streptophyta</taxon>
        <taxon>Embryophyta</taxon>
        <taxon>Tracheophyta</taxon>
        <taxon>Spermatophyta</taxon>
        <taxon>Pinopsida</taxon>
        <taxon>Pinidae</taxon>
        <taxon>Conifers I</taxon>
        <taxon>Pinales</taxon>
        <taxon>Pinaceae</taxon>
        <taxon>Picea</taxon>
    </lineage>
</organism>
<dbReference type="InterPro" id="IPR001623">
    <property type="entry name" value="DnaJ_domain"/>
</dbReference>
<dbReference type="InterPro" id="IPR036869">
    <property type="entry name" value="J_dom_sf"/>
</dbReference>
<dbReference type="SUPFAM" id="SSF46565">
    <property type="entry name" value="Chaperone J-domain"/>
    <property type="match status" value="1"/>
</dbReference>
<dbReference type="InterPro" id="IPR036612">
    <property type="entry name" value="KH_dom_type_1_sf"/>
</dbReference>
<dbReference type="GO" id="GO:0003723">
    <property type="term" value="F:RNA binding"/>
    <property type="evidence" value="ECO:0007669"/>
    <property type="project" value="InterPro"/>
</dbReference>
<accession>B8LLG2</accession>
<evidence type="ECO:0000313" key="2">
    <source>
        <dbReference type="EMBL" id="ABR16492.1"/>
    </source>
</evidence>
<reference evidence="2" key="1">
    <citation type="submission" date="2007-06" db="EMBL/GenBank/DDBJ databases">
        <title>Full length cDNA sequences from Sitka Spruce (Picea sitchensis).</title>
        <authorList>
            <person name="Ralph S.G."/>
            <person name="Chun H.E."/>
            <person name="Liao N."/>
            <person name="Ali J."/>
            <person name="Reid K."/>
            <person name="Kolosova N."/>
            <person name="Cooper N."/>
            <person name="Cullis C."/>
            <person name="Jancsik S."/>
            <person name="Moore R."/>
            <person name="Mayo M."/>
            <person name="Wagner S."/>
            <person name="Holt R.A."/>
            <person name="Jones S.J.M."/>
            <person name="Marra M.A."/>
            <person name="Ritland C.E."/>
            <person name="Ritland K."/>
            <person name="Bohlmann J."/>
        </authorList>
    </citation>
    <scope>NUCLEOTIDE SEQUENCE</scope>
    <source>
        <tissue evidence="2">Green portion of the leader tissue</tissue>
    </source>
</reference>
<dbReference type="EMBL" id="EF676599">
    <property type="protein sequence ID" value="ABR16492.1"/>
    <property type="molecule type" value="mRNA"/>
</dbReference>
<dbReference type="Gene3D" id="1.10.287.110">
    <property type="entry name" value="DnaJ domain"/>
    <property type="match status" value="1"/>
</dbReference>